<evidence type="ECO:0000256" key="2">
    <source>
        <dbReference type="ARBA" id="ARBA00022803"/>
    </source>
</evidence>
<dbReference type="SUPFAM" id="SSF46565">
    <property type="entry name" value="Chaperone J-domain"/>
    <property type="match status" value="1"/>
</dbReference>
<keyword evidence="4" id="KW-0472">Membrane</keyword>
<dbReference type="InterPro" id="IPR036869">
    <property type="entry name" value="J_dom_sf"/>
</dbReference>
<name>A0A5J4YY27_PORPP</name>
<accession>A0A5J4YY27</accession>
<proteinExistence type="predicted"/>
<dbReference type="SUPFAM" id="SSF48452">
    <property type="entry name" value="TPR-like"/>
    <property type="match status" value="1"/>
</dbReference>
<keyword evidence="2" id="KW-0802">TPR repeat</keyword>
<keyword evidence="4" id="KW-0812">Transmembrane</keyword>
<gene>
    <name evidence="5" type="ORF">FVE85_2193</name>
</gene>
<dbReference type="Gene3D" id="1.25.40.10">
    <property type="entry name" value="Tetratricopeptide repeat domain"/>
    <property type="match status" value="1"/>
</dbReference>
<feature type="region of interest" description="Disordered" evidence="3">
    <location>
        <begin position="201"/>
        <end position="243"/>
    </location>
</feature>
<dbReference type="AlphaFoldDB" id="A0A5J4YY27"/>
<protein>
    <submittedName>
        <fullName evidence="5">Stress-induced-phosphoprotein 1</fullName>
    </submittedName>
</protein>
<sequence length="434" mass="48428">MNGHADGVAMERWSALDWKEQGNRHFSAAQHCDAIACYTRGLDCELRDWALTRQASPSANARDGSAPLAEPTQLALILHSNRSAAYLKLGACACAELDAVLCTQIDPTWPKGWWRKAQVFLERRQYGEATAVYEMGLRRCPSDPVLVEGLQTAQALAESVRMEGERQRQREELTESLKRSEHPQGNEVNEKSNVALLAAHQTHPTEVQRQTSEPLPGRRQSDDGMVGEQVSVHHPPRPTVAPQSRAEVAVPVEPAAAFQEFTIAWPGLSTSAESRRIVEIEESNLYATLHLKRSASVDEVSRNFEVLEKLFLSSTGVEHTQAARLAATAHDVLAHGLKRWLYNLFYDAGQDRASKAEADDQSYEVWMRHQNRVTVPELFMVILRSSGPVLVCLILFYTLFLPLTVIALSVCLVHTKRLRASQPRVQHFDSDAVV</sequence>
<keyword evidence="1" id="KW-0677">Repeat</keyword>
<organism evidence="5 6">
    <name type="scientific">Porphyridium purpureum</name>
    <name type="common">Red alga</name>
    <name type="synonym">Porphyridium cruentum</name>
    <dbReference type="NCBI Taxonomy" id="35688"/>
    <lineage>
        <taxon>Eukaryota</taxon>
        <taxon>Rhodophyta</taxon>
        <taxon>Bangiophyceae</taxon>
        <taxon>Porphyridiales</taxon>
        <taxon>Porphyridiaceae</taxon>
        <taxon>Porphyridium</taxon>
    </lineage>
</organism>
<feature type="region of interest" description="Disordered" evidence="3">
    <location>
        <begin position="158"/>
        <end position="188"/>
    </location>
</feature>
<dbReference type="Proteomes" id="UP000324585">
    <property type="component" value="Unassembled WGS sequence"/>
</dbReference>
<feature type="transmembrane region" description="Helical" evidence="4">
    <location>
        <begin position="388"/>
        <end position="413"/>
    </location>
</feature>
<dbReference type="EMBL" id="VRMN01000003">
    <property type="protein sequence ID" value="KAA8496038.1"/>
    <property type="molecule type" value="Genomic_DNA"/>
</dbReference>
<evidence type="ECO:0000256" key="1">
    <source>
        <dbReference type="ARBA" id="ARBA00022737"/>
    </source>
</evidence>
<feature type="compositionally biased region" description="Basic and acidic residues" evidence="3">
    <location>
        <begin position="160"/>
        <end position="188"/>
    </location>
</feature>
<dbReference type="OrthoDB" id="2423701at2759"/>
<dbReference type="GO" id="GO:0051879">
    <property type="term" value="F:Hsp90 protein binding"/>
    <property type="evidence" value="ECO:0007669"/>
    <property type="project" value="TreeGrafter"/>
</dbReference>
<keyword evidence="6" id="KW-1185">Reference proteome</keyword>
<dbReference type="PANTHER" id="PTHR22904:SF523">
    <property type="entry name" value="STRESS-INDUCED-PHOSPHOPROTEIN 1"/>
    <property type="match status" value="1"/>
</dbReference>
<evidence type="ECO:0000313" key="5">
    <source>
        <dbReference type="EMBL" id="KAA8496038.1"/>
    </source>
</evidence>
<feature type="compositionally biased region" description="Polar residues" evidence="3">
    <location>
        <begin position="202"/>
        <end position="213"/>
    </location>
</feature>
<evidence type="ECO:0000313" key="6">
    <source>
        <dbReference type="Proteomes" id="UP000324585"/>
    </source>
</evidence>
<evidence type="ECO:0000256" key="4">
    <source>
        <dbReference type="SAM" id="Phobius"/>
    </source>
</evidence>
<comment type="caution">
    <text evidence="5">The sequence shown here is derived from an EMBL/GenBank/DDBJ whole genome shotgun (WGS) entry which is preliminary data.</text>
</comment>
<reference evidence="6" key="1">
    <citation type="journal article" date="2019" name="Nat. Commun.">
        <title>Expansion of phycobilisome linker gene families in mesophilic red algae.</title>
        <authorList>
            <person name="Lee J."/>
            <person name="Kim D."/>
            <person name="Bhattacharya D."/>
            <person name="Yoon H.S."/>
        </authorList>
    </citation>
    <scope>NUCLEOTIDE SEQUENCE [LARGE SCALE GENOMIC DNA]</scope>
    <source>
        <strain evidence="6">CCMP 1328</strain>
    </source>
</reference>
<dbReference type="InterPro" id="IPR011990">
    <property type="entry name" value="TPR-like_helical_dom_sf"/>
</dbReference>
<keyword evidence="4" id="KW-1133">Transmembrane helix</keyword>
<dbReference type="PANTHER" id="PTHR22904">
    <property type="entry name" value="TPR REPEAT CONTAINING PROTEIN"/>
    <property type="match status" value="1"/>
</dbReference>
<evidence type="ECO:0000256" key="3">
    <source>
        <dbReference type="SAM" id="MobiDB-lite"/>
    </source>
</evidence>